<evidence type="ECO:0000313" key="6">
    <source>
        <dbReference type="Proteomes" id="UP001317742"/>
    </source>
</evidence>
<accession>A0ABM8B4Z7</accession>
<dbReference type="InterPro" id="IPR036388">
    <property type="entry name" value="WH-like_DNA-bd_sf"/>
</dbReference>
<evidence type="ECO:0000256" key="3">
    <source>
        <dbReference type="ARBA" id="ARBA00023163"/>
    </source>
</evidence>
<evidence type="ECO:0000256" key="1">
    <source>
        <dbReference type="ARBA" id="ARBA00023015"/>
    </source>
</evidence>
<dbReference type="PROSITE" id="PS50995">
    <property type="entry name" value="HTH_MARR_2"/>
    <property type="match status" value="1"/>
</dbReference>
<dbReference type="Proteomes" id="UP001317742">
    <property type="component" value="Chromosome"/>
</dbReference>
<protein>
    <recommendedName>
        <fullName evidence="4">HTH marR-type domain-containing protein</fullName>
    </recommendedName>
</protein>
<keyword evidence="2" id="KW-0238">DNA-binding</keyword>
<dbReference type="SUPFAM" id="SSF46785">
    <property type="entry name" value="Winged helix' DNA-binding domain"/>
    <property type="match status" value="1"/>
</dbReference>
<sequence>MQDNTGRRTTSLGYKISRLFRLNGCLLDSWLNKHGICSGQIPYIMTTVENEGQTQDQLSASIRVCPAATARMLKNMEASNLVWREENPKNRRQKFVYPTNKAKQLYATLIPLLDRHNQVMLKGFSKDEKALAKSMLDRIYANVQNEFKEVKK</sequence>
<keyword evidence="6" id="KW-1185">Reference proteome</keyword>
<evidence type="ECO:0000259" key="4">
    <source>
        <dbReference type="PROSITE" id="PS50995"/>
    </source>
</evidence>
<name>A0ABM8B4Z7_9BACT</name>
<dbReference type="PANTHER" id="PTHR42756:SF1">
    <property type="entry name" value="TRANSCRIPTIONAL REPRESSOR OF EMRAB OPERON"/>
    <property type="match status" value="1"/>
</dbReference>
<evidence type="ECO:0000313" key="5">
    <source>
        <dbReference type="EMBL" id="BDQ38824.1"/>
    </source>
</evidence>
<organism evidence="5 6">
    <name type="scientific">Pseudodesulfovibrio nedwellii</name>
    <dbReference type="NCBI Taxonomy" id="2973072"/>
    <lineage>
        <taxon>Bacteria</taxon>
        <taxon>Pseudomonadati</taxon>
        <taxon>Thermodesulfobacteriota</taxon>
        <taxon>Desulfovibrionia</taxon>
        <taxon>Desulfovibrionales</taxon>
        <taxon>Desulfovibrionaceae</taxon>
    </lineage>
</organism>
<dbReference type="Gene3D" id="1.10.10.10">
    <property type="entry name" value="Winged helix-like DNA-binding domain superfamily/Winged helix DNA-binding domain"/>
    <property type="match status" value="1"/>
</dbReference>
<reference evidence="5 6" key="1">
    <citation type="submission" date="2022-08" db="EMBL/GenBank/DDBJ databases">
        <title>Genome Sequence of the sulphate-reducing bacterium, Pseudodesulfovibrio sp. SYK.</title>
        <authorList>
            <person name="Kondo R."/>
            <person name="Kataoka T."/>
        </authorList>
    </citation>
    <scope>NUCLEOTIDE SEQUENCE [LARGE SCALE GENOMIC DNA]</scope>
    <source>
        <strain evidence="5 6">SYK</strain>
    </source>
</reference>
<dbReference type="InterPro" id="IPR036390">
    <property type="entry name" value="WH_DNA-bd_sf"/>
</dbReference>
<feature type="domain" description="HTH marR-type" evidence="4">
    <location>
        <begin position="9"/>
        <end position="141"/>
    </location>
</feature>
<dbReference type="SMART" id="SM00347">
    <property type="entry name" value="HTH_MARR"/>
    <property type="match status" value="1"/>
</dbReference>
<dbReference type="PANTHER" id="PTHR42756">
    <property type="entry name" value="TRANSCRIPTIONAL REGULATOR, MARR"/>
    <property type="match status" value="1"/>
</dbReference>
<dbReference type="EMBL" id="AP026709">
    <property type="protein sequence ID" value="BDQ38824.1"/>
    <property type="molecule type" value="Genomic_DNA"/>
</dbReference>
<dbReference type="InterPro" id="IPR000835">
    <property type="entry name" value="HTH_MarR-typ"/>
</dbReference>
<gene>
    <name evidence="5" type="ORF">SYK_31840</name>
</gene>
<keyword evidence="1" id="KW-0805">Transcription regulation</keyword>
<dbReference type="Pfam" id="PF01047">
    <property type="entry name" value="MarR"/>
    <property type="match status" value="1"/>
</dbReference>
<proteinExistence type="predicted"/>
<keyword evidence="3" id="KW-0804">Transcription</keyword>
<evidence type="ECO:0000256" key="2">
    <source>
        <dbReference type="ARBA" id="ARBA00023125"/>
    </source>
</evidence>